<dbReference type="EMBL" id="CP003219">
    <property type="protein sequence ID" value="AEW93623.1"/>
    <property type="molecule type" value="Genomic_DNA"/>
</dbReference>
<name>F8K0V8_STREN</name>
<protein>
    <submittedName>
        <fullName evidence="3">Uncharacterized protein</fullName>
    </submittedName>
</protein>
<keyword evidence="2" id="KW-1133">Transmembrane helix</keyword>
<feature type="transmembrane region" description="Helical" evidence="2">
    <location>
        <begin position="132"/>
        <end position="151"/>
    </location>
</feature>
<evidence type="ECO:0000256" key="1">
    <source>
        <dbReference type="SAM" id="MobiDB-lite"/>
    </source>
</evidence>
<dbReference type="RefSeq" id="WP_014142010.1">
    <property type="nucleotide sequence ID" value="NC_016111.1"/>
</dbReference>
<dbReference type="PATRIC" id="fig|1003195.11.peg.2838"/>
<dbReference type="Proteomes" id="UP000007842">
    <property type="component" value="Chromosome"/>
</dbReference>
<evidence type="ECO:0000313" key="4">
    <source>
        <dbReference type="Proteomes" id="UP000007842"/>
    </source>
</evidence>
<dbReference type="HOGENOM" id="CLU_092812_0_0_11"/>
<accession>G8WTI0</accession>
<proteinExistence type="predicted"/>
<dbReference type="OrthoDB" id="3824493at2"/>
<feature type="region of interest" description="Disordered" evidence="1">
    <location>
        <begin position="1"/>
        <end position="24"/>
    </location>
</feature>
<feature type="region of interest" description="Disordered" evidence="1">
    <location>
        <begin position="39"/>
        <end position="97"/>
    </location>
</feature>
<evidence type="ECO:0000313" key="3">
    <source>
        <dbReference type="EMBL" id="AEW93623.1"/>
    </source>
</evidence>
<feature type="transmembrane region" description="Helical" evidence="2">
    <location>
        <begin position="108"/>
        <end position="126"/>
    </location>
</feature>
<dbReference type="STRING" id="1003195.SCATT_12520"/>
<keyword evidence="2" id="KW-0472">Membrane</keyword>
<keyword evidence="4" id="KW-1185">Reference proteome</keyword>
<keyword evidence="2" id="KW-0812">Transmembrane</keyword>
<organism evidence="3 4">
    <name type="scientific">Streptantibioticus cattleyicolor (strain ATCC 35852 / DSM 46488 / JCM 4925 / NBRC 14057 / NRRL 8057)</name>
    <name type="common">Streptomyces cattleya</name>
    <dbReference type="NCBI Taxonomy" id="1003195"/>
    <lineage>
        <taxon>Bacteria</taxon>
        <taxon>Bacillati</taxon>
        <taxon>Actinomycetota</taxon>
        <taxon>Actinomycetes</taxon>
        <taxon>Kitasatosporales</taxon>
        <taxon>Streptomycetaceae</taxon>
        <taxon>Streptantibioticus</taxon>
    </lineage>
</organism>
<reference evidence="4" key="1">
    <citation type="submission" date="2011-12" db="EMBL/GenBank/DDBJ databases">
        <title>Complete genome sequence of Streptomyces cattleya strain DSM 46488.</title>
        <authorList>
            <person name="Ou H.-Y."/>
            <person name="Li P."/>
            <person name="Zhao C."/>
            <person name="O'Hagan D."/>
            <person name="Deng Z."/>
        </authorList>
    </citation>
    <scope>NUCLEOTIDE SEQUENCE [LARGE SCALE GENOMIC DNA]</scope>
    <source>
        <strain evidence="4">ATCC 35852 / DSM 46488 / JCM 4925 / NBRC 14057 / NRRL 8057</strain>
    </source>
</reference>
<dbReference type="KEGG" id="sct:SCAT_1252"/>
<dbReference type="AlphaFoldDB" id="F8K0V8"/>
<dbReference type="eggNOG" id="ENOG5033FW7">
    <property type="taxonomic scope" value="Bacteria"/>
</dbReference>
<dbReference type="KEGG" id="scy:SCATT_12520"/>
<gene>
    <name evidence="3" type="ordered locus">SCATT_12520</name>
</gene>
<evidence type="ECO:0000256" key="2">
    <source>
        <dbReference type="SAM" id="Phobius"/>
    </source>
</evidence>
<accession>F8K0V8</accession>
<sequence>MAEREEPADGPEDPAPGGGTPLDEEAAWAQIVAAYGEDAPVGTGEWPDAENLPAAGRPDGGIPAIPRHFVIRPPEPGPRDYELAEEDEGHFEPPEPPPLPQADVTAKFAWLAVLGGPVLLLVYVLLQQPVPWWAMVLGIGGFLGGFATLIARMKDRDEDGDDPSGGAVV</sequence>